<dbReference type="PANTHER" id="PTHR32308">
    <property type="entry name" value="LYASE BETA SUBUNIT, PUTATIVE (AFU_ORTHOLOGUE AFUA_4G13030)-RELATED"/>
    <property type="match status" value="1"/>
</dbReference>
<dbReference type="PANTHER" id="PTHR32308:SF0">
    <property type="entry name" value="HPCH_HPAI ALDOLASE_CITRATE LYASE DOMAIN-CONTAINING PROTEIN"/>
    <property type="match status" value="1"/>
</dbReference>
<evidence type="ECO:0000313" key="4">
    <source>
        <dbReference type="EMBL" id="SVE01217.1"/>
    </source>
</evidence>
<name>A0A383A074_9ZZZZ</name>
<evidence type="ECO:0000256" key="2">
    <source>
        <dbReference type="ARBA" id="ARBA00022723"/>
    </source>
</evidence>
<dbReference type="InterPro" id="IPR015813">
    <property type="entry name" value="Pyrv/PenolPyrv_kinase-like_dom"/>
</dbReference>
<dbReference type="Gene3D" id="3.20.20.60">
    <property type="entry name" value="Phosphoenolpyruvate-binding domains"/>
    <property type="match status" value="1"/>
</dbReference>
<evidence type="ECO:0008006" key="5">
    <source>
        <dbReference type="Google" id="ProtNLM"/>
    </source>
</evidence>
<gene>
    <name evidence="4" type="ORF">METZ01_LOCUS454071</name>
</gene>
<dbReference type="AlphaFoldDB" id="A0A383A074"/>
<reference evidence="4" key="1">
    <citation type="submission" date="2018-05" db="EMBL/GenBank/DDBJ databases">
        <authorList>
            <person name="Lanie J.A."/>
            <person name="Ng W.-L."/>
            <person name="Kazmierczak K.M."/>
            <person name="Andrzejewski T.M."/>
            <person name="Davidsen T.M."/>
            <person name="Wayne K.J."/>
            <person name="Tettelin H."/>
            <person name="Glass J.I."/>
            <person name="Rusch D."/>
            <person name="Podicherti R."/>
            <person name="Tsui H.-C.T."/>
            <person name="Winkler M.E."/>
        </authorList>
    </citation>
    <scope>NUCLEOTIDE SEQUENCE</scope>
</reference>
<proteinExistence type="predicted"/>
<accession>A0A383A074</accession>
<protein>
    <recommendedName>
        <fullName evidence="5">HpcH/HpaI aldolase/citrate lyase domain-containing protein</fullName>
    </recommendedName>
</protein>
<evidence type="ECO:0000256" key="1">
    <source>
        <dbReference type="ARBA" id="ARBA00001946"/>
    </source>
</evidence>
<organism evidence="4">
    <name type="scientific">marine metagenome</name>
    <dbReference type="NCBI Taxonomy" id="408172"/>
    <lineage>
        <taxon>unclassified sequences</taxon>
        <taxon>metagenomes</taxon>
        <taxon>ecological metagenomes</taxon>
    </lineage>
</organism>
<dbReference type="SUPFAM" id="SSF51621">
    <property type="entry name" value="Phosphoenolpyruvate/pyruvate domain"/>
    <property type="match status" value="1"/>
</dbReference>
<keyword evidence="3" id="KW-0460">Magnesium</keyword>
<dbReference type="InterPro" id="IPR040442">
    <property type="entry name" value="Pyrv_kinase-like_dom_sf"/>
</dbReference>
<dbReference type="GO" id="GO:0003824">
    <property type="term" value="F:catalytic activity"/>
    <property type="evidence" value="ECO:0007669"/>
    <property type="project" value="InterPro"/>
</dbReference>
<keyword evidence="2" id="KW-0479">Metal-binding</keyword>
<evidence type="ECO:0000256" key="3">
    <source>
        <dbReference type="ARBA" id="ARBA00022842"/>
    </source>
</evidence>
<dbReference type="GO" id="GO:0000287">
    <property type="term" value="F:magnesium ion binding"/>
    <property type="evidence" value="ECO:0007669"/>
    <property type="project" value="TreeGrafter"/>
</dbReference>
<comment type="cofactor">
    <cofactor evidence="1">
        <name>Mg(2+)</name>
        <dbReference type="ChEBI" id="CHEBI:18420"/>
    </cofactor>
</comment>
<sequence>MVHAAAGANIDLIDVPSLNLDDAKGLEEAAKASAGLGFTGKAAIHPKQLEVINRCFSPSPEAIAEAQRIVQAFEDSEDGLVVVDGKLLEKPVLRSMHRVLAIAERIK</sequence>
<dbReference type="EMBL" id="UINC01188147">
    <property type="protein sequence ID" value="SVE01217.1"/>
    <property type="molecule type" value="Genomic_DNA"/>
</dbReference>
<dbReference type="GO" id="GO:0006107">
    <property type="term" value="P:oxaloacetate metabolic process"/>
    <property type="evidence" value="ECO:0007669"/>
    <property type="project" value="TreeGrafter"/>
</dbReference>